<dbReference type="Proteomes" id="UP000298663">
    <property type="component" value="Unassembled WGS sequence"/>
</dbReference>
<dbReference type="Pfam" id="PF01764">
    <property type="entry name" value="Lipase_3"/>
    <property type="match status" value="1"/>
</dbReference>
<proteinExistence type="predicted"/>
<reference evidence="3 4" key="1">
    <citation type="journal article" date="2015" name="Genome Biol.">
        <title>Comparative genomics of Steinernema reveals deeply conserved gene regulatory networks.</title>
        <authorList>
            <person name="Dillman A.R."/>
            <person name="Macchietto M."/>
            <person name="Porter C.F."/>
            <person name="Rogers A."/>
            <person name="Williams B."/>
            <person name="Antoshechkin I."/>
            <person name="Lee M.M."/>
            <person name="Goodwin Z."/>
            <person name="Lu X."/>
            <person name="Lewis E.E."/>
            <person name="Goodrich-Blair H."/>
            <person name="Stock S.P."/>
            <person name="Adams B.J."/>
            <person name="Sternberg P.W."/>
            <person name="Mortazavi A."/>
        </authorList>
    </citation>
    <scope>NUCLEOTIDE SEQUENCE [LARGE SCALE GENOMIC DNA]</scope>
    <source>
        <strain evidence="3 4">ALL</strain>
    </source>
</reference>
<organism evidence="3 4">
    <name type="scientific">Steinernema carpocapsae</name>
    <name type="common">Entomopathogenic nematode</name>
    <dbReference type="NCBI Taxonomy" id="34508"/>
    <lineage>
        <taxon>Eukaryota</taxon>
        <taxon>Metazoa</taxon>
        <taxon>Ecdysozoa</taxon>
        <taxon>Nematoda</taxon>
        <taxon>Chromadorea</taxon>
        <taxon>Rhabditida</taxon>
        <taxon>Tylenchina</taxon>
        <taxon>Panagrolaimomorpha</taxon>
        <taxon>Strongyloidoidea</taxon>
        <taxon>Steinernematidae</taxon>
        <taxon>Steinernema</taxon>
    </lineage>
</organism>
<name>A0A4U5NGN4_STECR</name>
<sequence length="339" mass="38016">MRVLAIIFVLGLSAVKSEFYGSYDETFAEQMLNMAAAAHGHRSEVIAKCLEKTYPGRQWLVQRNTSVPCDSKQNLCRGFVAVSHLDMKLLISFRGTEGFKQFLEEIESTLTEMVFYNNVVGFGSVVRYFYNAANQIYDPLDIPLFIQWYPNYEIWITGHSLGGALATLTALKVVTSGQVSKDQVKLVTFGMPRIGDYHFARHLRFHIPNMFRVVHGSDPVAHAPACGRANDVCTANCPRLDHFPFHAPQEIWYYNLTKEMYPGNYKLCPNGQDAGEDPTCSNSVECLKRIGHAASMHLNYFNHFIPDYGRDGCVDFASGHSISAFLVAVSALLTFASIR</sequence>
<dbReference type="CDD" id="cd00519">
    <property type="entry name" value="Lipase_3"/>
    <property type="match status" value="1"/>
</dbReference>
<gene>
    <name evidence="3" type="ORF">L596_015950</name>
</gene>
<dbReference type="AlphaFoldDB" id="A0A4U5NGN4"/>
<dbReference type="OrthoDB" id="426718at2759"/>
<reference evidence="3 4" key="2">
    <citation type="journal article" date="2019" name="G3 (Bethesda)">
        <title>Hybrid Assembly of the Genome of the Entomopathogenic Nematode Steinernema carpocapsae Identifies the X-Chromosome.</title>
        <authorList>
            <person name="Serra L."/>
            <person name="Macchietto M."/>
            <person name="Macias-Munoz A."/>
            <person name="McGill C.J."/>
            <person name="Rodriguez I.M."/>
            <person name="Rodriguez B."/>
            <person name="Murad R."/>
            <person name="Mortazavi A."/>
        </authorList>
    </citation>
    <scope>NUCLEOTIDE SEQUENCE [LARGE SCALE GENOMIC DNA]</scope>
    <source>
        <strain evidence="3 4">ALL</strain>
    </source>
</reference>
<dbReference type="InterPro" id="IPR002921">
    <property type="entry name" value="Fungal_lipase-type"/>
</dbReference>
<dbReference type="SUPFAM" id="SSF53474">
    <property type="entry name" value="alpha/beta-Hydrolases"/>
    <property type="match status" value="1"/>
</dbReference>
<feature type="domain" description="Fungal lipase-type" evidence="2">
    <location>
        <begin position="91"/>
        <end position="226"/>
    </location>
</feature>
<accession>A0A4U5NGN4</accession>
<dbReference type="GO" id="GO:0006629">
    <property type="term" value="P:lipid metabolic process"/>
    <property type="evidence" value="ECO:0007669"/>
    <property type="project" value="InterPro"/>
</dbReference>
<evidence type="ECO:0000259" key="2">
    <source>
        <dbReference type="Pfam" id="PF01764"/>
    </source>
</evidence>
<evidence type="ECO:0000313" key="4">
    <source>
        <dbReference type="Proteomes" id="UP000298663"/>
    </source>
</evidence>
<dbReference type="InterPro" id="IPR029058">
    <property type="entry name" value="AB_hydrolase_fold"/>
</dbReference>
<protein>
    <recommendedName>
        <fullName evidence="2">Fungal lipase-type domain-containing protein</fullName>
    </recommendedName>
</protein>
<dbReference type="PANTHER" id="PTHR45908">
    <property type="entry name" value="PROTEIN CBG11750-RELATED"/>
    <property type="match status" value="1"/>
</dbReference>
<evidence type="ECO:0000313" key="3">
    <source>
        <dbReference type="EMBL" id="TKR82188.1"/>
    </source>
</evidence>
<feature type="chain" id="PRO_5020957070" description="Fungal lipase-type domain-containing protein" evidence="1">
    <location>
        <begin position="18"/>
        <end position="339"/>
    </location>
</feature>
<keyword evidence="1" id="KW-0732">Signal</keyword>
<feature type="signal peptide" evidence="1">
    <location>
        <begin position="1"/>
        <end position="17"/>
    </location>
</feature>
<keyword evidence="4" id="KW-1185">Reference proteome</keyword>
<evidence type="ECO:0000256" key="1">
    <source>
        <dbReference type="SAM" id="SignalP"/>
    </source>
</evidence>
<dbReference type="Gene3D" id="3.40.50.1820">
    <property type="entry name" value="alpha/beta hydrolase"/>
    <property type="match status" value="1"/>
</dbReference>
<dbReference type="EMBL" id="AZBU02000004">
    <property type="protein sequence ID" value="TKR82188.1"/>
    <property type="molecule type" value="Genomic_DNA"/>
</dbReference>
<comment type="caution">
    <text evidence="3">The sequence shown here is derived from an EMBL/GenBank/DDBJ whole genome shotgun (WGS) entry which is preliminary data.</text>
</comment>